<name>A0A5S9M6C5_BACIA</name>
<dbReference type="AlphaFoldDB" id="A0A5S9M6C5"/>
<protein>
    <submittedName>
        <fullName evidence="1">Uncharacterized protein</fullName>
    </submittedName>
</protein>
<reference evidence="1 2" key="1">
    <citation type="submission" date="2019-12" db="EMBL/GenBank/DDBJ databases">
        <title>Full genome sequence of a Bacillus safensis strain isolated from commercially available natto in Indonesia.</title>
        <authorList>
            <person name="Yoshida M."/>
            <person name="Uomi M."/>
            <person name="Waturangi D."/>
            <person name="Ekaputri J.J."/>
            <person name="Setiamarga D.H.E."/>
        </authorList>
    </citation>
    <scope>NUCLEOTIDE SEQUENCE [LARGE SCALE GENOMIC DNA]</scope>
    <source>
        <strain evidence="1 2">IDN1</strain>
    </source>
</reference>
<gene>
    <name evidence="1" type="ORF">BsIDN1_10870</name>
</gene>
<proteinExistence type="predicted"/>
<accession>A0A5S9M6C5</accession>
<organism evidence="1 2">
    <name type="scientific">Bacillus safensis</name>
    <dbReference type="NCBI Taxonomy" id="561879"/>
    <lineage>
        <taxon>Bacteria</taxon>
        <taxon>Bacillati</taxon>
        <taxon>Bacillota</taxon>
        <taxon>Bacilli</taxon>
        <taxon>Bacillales</taxon>
        <taxon>Bacillaceae</taxon>
        <taxon>Bacillus</taxon>
    </lineage>
</organism>
<sequence length="50" mass="5588">MVMLQDAKTGSVPTETGTLVLKDFMTQSAVTQLAQYEEMTKPKKKRSLLI</sequence>
<dbReference type="Proteomes" id="UP000464658">
    <property type="component" value="Chromosome"/>
</dbReference>
<evidence type="ECO:0000313" key="1">
    <source>
        <dbReference type="EMBL" id="BBP87469.1"/>
    </source>
</evidence>
<evidence type="ECO:0000313" key="2">
    <source>
        <dbReference type="Proteomes" id="UP000464658"/>
    </source>
</evidence>
<dbReference type="EMBL" id="AP021906">
    <property type="protein sequence ID" value="BBP87469.1"/>
    <property type="molecule type" value="Genomic_DNA"/>
</dbReference>